<accession>A0A559SUY8</accession>
<dbReference type="GO" id="GO:0004519">
    <property type="term" value="F:endonuclease activity"/>
    <property type="evidence" value="ECO:0007669"/>
    <property type="project" value="UniProtKB-KW"/>
</dbReference>
<evidence type="ECO:0000313" key="2">
    <source>
        <dbReference type="Proteomes" id="UP000319824"/>
    </source>
</evidence>
<reference evidence="1 2" key="1">
    <citation type="submission" date="2019-06" db="EMBL/GenBank/DDBJ databases">
        <title>Pac Bio to generate improved reference genome sequences for organisms with transposon mutant libraries (support for FEBA project).</title>
        <authorList>
            <person name="Blow M."/>
        </authorList>
    </citation>
    <scope>NUCLEOTIDE SEQUENCE [LARGE SCALE GENOMIC DNA]</scope>
    <source>
        <strain evidence="1 2">USDA 1844</strain>
    </source>
</reference>
<keyword evidence="1" id="KW-0540">Nuclease</keyword>
<keyword evidence="1" id="KW-0378">Hydrolase</keyword>
<name>A0A559SUY8_9HYPH</name>
<dbReference type="Proteomes" id="UP000319824">
    <property type="component" value="Unassembled WGS sequence"/>
</dbReference>
<dbReference type="RefSeq" id="WP_022718021.1">
    <property type="nucleotide sequence ID" value="NZ_ATTQ01000020.1"/>
</dbReference>
<gene>
    <name evidence="1" type="ORF">BCL32_6521</name>
</gene>
<dbReference type="CDD" id="cd00085">
    <property type="entry name" value="HNHc"/>
    <property type="match status" value="1"/>
</dbReference>
<comment type="caution">
    <text evidence="1">The sequence shown here is derived from an EMBL/GenBank/DDBJ whole genome shotgun (WGS) entry which is preliminary data.</text>
</comment>
<organism evidence="1 2">
    <name type="scientific">Rhizobium mongolense USDA 1844</name>
    <dbReference type="NCBI Taxonomy" id="1079460"/>
    <lineage>
        <taxon>Bacteria</taxon>
        <taxon>Pseudomonadati</taxon>
        <taxon>Pseudomonadota</taxon>
        <taxon>Alphaproteobacteria</taxon>
        <taxon>Hyphomicrobiales</taxon>
        <taxon>Rhizobiaceae</taxon>
        <taxon>Rhizobium/Agrobacterium group</taxon>
        <taxon>Rhizobium</taxon>
    </lineage>
</organism>
<proteinExistence type="predicted"/>
<dbReference type="EMBL" id="VISO01000003">
    <property type="protein sequence ID" value="TVZ66166.1"/>
    <property type="molecule type" value="Genomic_DNA"/>
</dbReference>
<sequence>MREAIWLAHNQACFYCKRPIQFEEVEIDHFIKRSMSAEEFAELVAEGAIKTDFNLESLENLVPACPPHNRDKGDLSLDPDYVAIRMPRIARAANKARLELDKSRNHWNMERICREIFKAEESGNFSLDDVVARSRAQRERSRIYELPALPELIDSSKPPRPEILITSRASIALRQERIAVSDLAKRIVRRHEDARVVVVDGMRLIQFRLPGQLRILVQARDDVMIIHDVITKRSRWNDR</sequence>
<dbReference type="Gene3D" id="1.10.30.50">
    <property type="match status" value="1"/>
</dbReference>
<keyword evidence="1" id="KW-0255">Endonuclease</keyword>
<protein>
    <submittedName>
        <fullName evidence="1">HNH endonuclease</fullName>
    </submittedName>
</protein>
<evidence type="ECO:0000313" key="1">
    <source>
        <dbReference type="EMBL" id="TVZ66166.1"/>
    </source>
</evidence>
<dbReference type="AlphaFoldDB" id="A0A559SUY8"/>
<dbReference type="InterPro" id="IPR003615">
    <property type="entry name" value="HNH_nuc"/>
</dbReference>